<dbReference type="SUPFAM" id="SSF52833">
    <property type="entry name" value="Thioredoxin-like"/>
    <property type="match status" value="1"/>
</dbReference>
<dbReference type="Pfam" id="PF13417">
    <property type="entry name" value="GST_N_3"/>
    <property type="match status" value="1"/>
</dbReference>
<keyword evidence="3" id="KW-1185">Reference proteome</keyword>
<protein>
    <submittedName>
        <fullName evidence="2">Glutathione S-transferase</fullName>
    </submittedName>
</protein>
<dbReference type="RefSeq" id="WP_249248964.1">
    <property type="nucleotide sequence ID" value="NZ_JAKIKT010000003.1"/>
</dbReference>
<proteinExistence type="predicted"/>
<evidence type="ECO:0000313" key="2">
    <source>
        <dbReference type="EMBL" id="MCL2914247.1"/>
    </source>
</evidence>
<dbReference type="InterPro" id="IPR050983">
    <property type="entry name" value="GST_Omega/HSP26"/>
</dbReference>
<gene>
    <name evidence="2" type="ORF">L2725_10755</name>
</gene>
<name>A0ABT0N715_9GAMM</name>
<dbReference type="SFLD" id="SFLDG00358">
    <property type="entry name" value="Main_(cytGST)"/>
    <property type="match status" value="1"/>
</dbReference>
<dbReference type="Proteomes" id="UP001202831">
    <property type="component" value="Unassembled WGS sequence"/>
</dbReference>
<dbReference type="InterPro" id="IPR036282">
    <property type="entry name" value="Glutathione-S-Trfase_C_sf"/>
</dbReference>
<comment type="caution">
    <text evidence="2">The sequence shown here is derived from an EMBL/GenBank/DDBJ whole genome shotgun (WGS) entry which is preliminary data.</text>
</comment>
<dbReference type="CDD" id="cd03060">
    <property type="entry name" value="GST_N_Omega_like"/>
    <property type="match status" value="1"/>
</dbReference>
<dbReference type="PROSITE" id="PS50404">
    <property type="entry name" value="GST_NTER"/>
    <property type="match status" value="1"/>
</dbReference>
<dbReference type="PANTHER" id="PTHR43968">
    <property type="match status" value="1"/>
</dbReference>
<feature type="domain" description="GST N-terminal" evidence="1">
    <location>
        <begin position="4"/>
        <end position="83"/>
    </location>
</feature>
<reference evidence="2 3" key="1">
    <citation type="submission" date="2022-01" db="EMBL/GenBank/DDBJ databases">
        <title>Whole genome-based taxonomy of the Shewanellaceae.</title>
        <authorList>
            <person name="Martin-Rodriguez A.J."/>
        </authorList>
    </citation>
    <scope>NUCLEOTIDE SEQUENCE [LARGE SCALE GENOMIC DNA]</scope>
    <source>
        <strain evidence="2 3">DSM 21332</strain>
    </source>
</reference>
<organism evidence="2 3">
    <name type="scientific">Shewanella corallii</name>
    <dbReference type="NCBI Taxonomy" id="560080"/>
    <lineage>
        <taxon>Bacteria</taxon>
        <taxon>Pseudomonadati</taxon>
        <taxon>Pseudomonadota</taxon>
        <taxon>Gammaproteobacteria</taxon>
        <taxon>Alteromonadales</taxon>
        <taxon>Shewanellaceae</taxon>
        <taxon>Shewanella</taxon>
    </lineage>
</organism>
<dbReference type="InterPro" id="IPR004045">
    <property type="entry name" value="Glutathione_S-Trfase_N"/>
</dbReference>
<dbReference type="CDD" id="cd03196">
    <property type="entry name" value="GST_C_5"/>
    <property type="match status" value="1"/>
</dbReference>
<accession>A0ABT0N715</accession>
<dbReference type="InterPro" id="IPR040079">
    <property type="entry name" value="Glutathione_S-Trfase"/>
</dbReference>
<dbReference type="Gene3D" id="1.20.1050.10">
    <property type="match status" value="1"/>
</dbReference>
<dbReference type="Gene3D" id="3.40.30.10">
    <property type="entry name" value="Glutaredoxin"/>
    <property type="match status" value="1"/>
</dbReference>
<sequence>MTNSLPLLYSFRRCPYAMRARLALLTCGIQVELREILLKNKPEHMLELSPKGTVPVMLLADGKVLEESQDILFYALNHMAREHMHASDDKLWLESHRRSTQNWLCACDQEFKPWLDKYKYADRFPEQTETWYRDQACQFLNLLEHQLSSQTYLDGNKPSLSDWGVMPFVRQFAGVDKNWWQTRPLPHLADWLQRLIDTHTFRQCMQKYPEYLETGETFEFPPCTSK</sequence>
<dbReference type="SUPFAM" id="SSF47616">
    <property type="entry name" value="GST C-terminal domain-like"/>
    <property type="match status" value="1"/>
</dbReference>
<dbReference type="SFLD" id="SFLDS00019">
    <property type="entry name" value="Glutathione_Transferase_(cytos"/>
    <property type="match status" value="1"/>
</dbReference>
<dbReference type="PANTHER" id="PTHR43968:SF6">
    <property type="entry name" value="GLUTATHIONE S-TRANSFERASE OMEGA"/>
    <property type="match status" value="1"/>
</dbReference>
<dbReference type="Pfam" id="PF13410">
    <property type="entry name" value="GST_C_2"/>
    <property type="match status" value="1"/>
</dbReference>
<dbReference type="EMBL" id="JAKIKT010000003">
    <property type="protein sequence ID" value="MCL2914247.1"/>
    <property type="molecule type" value="Genomic_DNA"/>
</dbReference>
<dbReference type="InterPro" id="IPR036249">
    <property type="entry name" value="Thioredoxin-like_sf"/>
</dbReference>
<evidence type="ECO:0000259" key="1">
    <source>
        <dbReference type="PROSITE" id="PS50404"/>
    </source>
</evidence>
<evidence type="ECO:0000313" key="3">
    <source>
        <dbReference type="Proteomes" id="UP001202831"/>
    </source>
</evidence>